<feature type="domain" description="Death" evidence="4">
    <location>
        <begin position="553"/>
        <end position="621"/>
    </location>
</feature>
<evidence type="ECO:0000259" key="5">
    <source>
        <dbReference type="PROSITE" id="PS50104"/>
    </source>
</evidence>
<dbReference type="GO" id="GO:0007165">
    <property type="term" value="P:signal transduction"/>
    <property type="evidence" value="ECO:0007669"/>
    <property type="project" value="InterPro"/>
</dbReference>
<gene>
    <name evidence="6" type="ORF">B4U79_09298</name>
</gene>
<dbReference type="InterPro" id="IPR011029">
    <property type="entry name" value="DEATH-like_dom_sf"/>
</dbReference>
<dbReference type="InterPro" id="IPR032171">
    <property type="entry name" value="COR-A"/>
</dbReference>
<dbReference type="InterPro" id="IPR000488">
    <property type="entry name" value="Death_dom"/>
</dbReference>
<organism evidence="6 7">
    <name type="scientific">Dinothrombium tinctorium</name>
    <dbReference type="NCBI Taxonomy" id="1965070"/>
    <lineage>
        <taxon>Eukaryota</taxon>
        <taxon>Metazoa</taxon>
        <taxon>Ecdysozoa</taxon>
        <taxon>Arthropoda</taxon>
        <taxon>Chelicerata</taxon>
        <taxon>Arachnida</taxon>
        <taxon>Acari</taxon>
        <taxon>Acariformes</taxon>
        <taxon>Trombidiformes</taxon>
        <taxon>Prostigmata</taxon>
        <taxon>Anystina</taxon>
        <taxon>Parasitengona</taxon>
        <taxon>Trombidioidea</taxon>
        <taxon>Trombidiidae</taxon>
        <taxon>Dinothrombium</taxon>
    </lineage>
</organism>
<feature type="non-terminal residue" evidence="6">
    <location>
        <position position="1"/>
    </location>
</feature>
<dbReference type="InterPro" id="IPR000157">
    <property type="entry name" value="TIR_dom"/>
</dbReference>
<dbReference type="EMBL" id="NCKU01008296">
    <property type="protein sequence ID" value="RWS02006.1"/>
    <property type="molecule type" value="Genomic_DNA"/>
</dbReference>
<evidence type="ECO:0000256" key="3">
    <source>
        <dbReference type="SAM" id="SignalP"/>
    </source>
</evidence>
<feature type="chain" id="PRO_5019424407" evidence="3">
    <location>
        <begin position="24"/>
        <end position="831"/>
    </location>
</feature>
<evidence type="ECO:0000256" key="2">
    <source>
        <dbReference type="SAM" id="MobiDB-lite"/>
    </source>
</evidence>
<dbReference type="Pfam" id="PF13676">
    <property type="entry name" value="TIR_2"/>
    <property type="match status" value="1"/>
</dbReference>
<dbReference type="Pfam" id="PF00531">
    <property type="entry name" value="Death"/>
    <property type="match status" value="1"/>
</dbReference>
<dbReference type="Gene3D" id="1.10.533.10">
    <property type="entry name" value="Death Domain, Fas"/>
    <property type="match status" value="1"/>
</dbReference>
<reference evidence="6 7" key="1">
    <citation type="journal article" date="2018" name="Gigascience">
        <title>Genomes of trombidid mites reveal novel predicted allergens and laterally-transferred genes associated with secondary metabolism.</title>
        <authorList>
            <person name="Dong X."/>
            <person name="Chaisiri K."/>
            <person name="Xia D."/>
            <person name="Armstrong S.D."/>
            <person name="Fang Y."/>
            <person name="Donnelly M.J."/>
            <person name="Kadowaki T."/>
            <person name="McGarry J.W."/>
            <person name="Darby A.C."/>
            <person name="Makepeace B.L."/>
        </authorList>
    </citation>
    <scope>NUCLEOTIDE SEQUENCE [LARGE SCALE GENOMIC DNA]</scope>
    <source>
        <strain evidence="6">UoL-WK</strain>
    </source>
</reference>
<dbReference type="InterPro" id="IPR035897">
    <property type="entry name" value="Toll_tir_struct_dom_sf"/>
</dbReference>
<evidence type="ECO:0000313" key="6">
    <source>
        <dbReference type="EMBL" id="RWS02006.1"/>
    </source>
</evidence>
<proteinExistence type="predicted"/>
<keyword evidence="7" id="KW-1185">Reference proteome</keyword>
<dbReference type="Pfam" id="PF16095">
    <property type="entry name" value="COR-A"/>
    <property type="match status" value="1"/>
</dbReference>
<protein>
    <submittedName>
        <fullName evidence="6">Neuralized-like protein</fullName>
    </submittedName>
</protein>
<dbReference type="PROSITE" id="PS50017">
    <property type="entry name" value="DEATH_DOMAIN"/>
    <property type="match status" value="1"/>
</dbReference>
<feature type="region of interest" description="Disordered" evidence="2">
    <location>
        <begin position="796"/>
        <end position="831"/>
    </location>
</feature>
<feature type="compositionally biased region" description="Low complexity" evidence="2">
    <location>
        <begin position="802"/>
        <end position="822"/>
    </location>
</feature>
<dbReference type="PANTHER" id="PTHR47508:SF4">
    <property type="match status" value="1"/>
</dbReference>
<keyword evidence="1" id="KW-0677">Repeat</keyword>
<dbReference type="Proteomes" id="UP000285301">
    <property type="component" value="Unassembled WGS sequence"/>
</dbReference>
<name>A0A443QG78_9ACAR</name>
<accession>A0A443QG78</accession>
<feature type="signal peptide" evidence="3">
    <location>
        <begin position="1"/>
        <end position="23"/>
    </location>
</feature>
<dbReference type="PROSITE" id="PS50104">
    <property type="entry name" value="TIR"/>
    <property type="match status" value="1"/>
</dbReference>
<feature type="domain" description="TIR" evidence="5">
    <location>
        <begin position="626"/>
        <end position="770"/>
    </location>
</feature>
<dbReference type="AlphaFoldDB" id="A0A443QG78"/>
<keyword evidence="3" id="KW-0732">Signal</keyword>
<evidence type="ECO:0000259" key="4">
    <source>
        <dbReference type="PROSITE" id="PS50017"/>
    </source>
</evidence>
<dbReference type="Gene3D" id="3.40.50.10140">
    <property type="entry name" value="Toll/interleukin-1 receptor homology (TIR) domain"/>
    <property type="match status" value="1"/>
</dbReference>
<comment type="caution">
    <text evidence="6">The sequence shown here is derived from an EMBL/GenBank/DDBJ whole genome shotgun (WGS) entry which is preliminary data.</text>
</comment>
<dbReference type="SUPFAM" id="SSF47986">
    <property type="entry name" value="DEATH domain"/>
    <property type="match status" value="1"/>
</dbReference>
<dbReference type="SUPFAM" id="SSF52200">
    <property type="entry name" value="Toll/Interleukin receptor TIR domain"/>
    <property type="match status" value="1"/>
</dbReference>
<evidence type="ECO:0000256" key="1">
    <source>
        <dbReference type="ARBA" id="ARBA00022737"/>
    </source>
</evidence>
<sequence>TEMRKSDFSTLQLIHFWLKVIYAQVGTYTFSDTLERKNSGNNEKNEDTFYSNPKVIIVGTHRNSVHLEPLTRDQMIKETFDKIQQSLENKPYRSLVHLKYVAIDSKQMSCDEPALITDIRSMIDQLFIEQRLIGFDIPYAWLELENLIKKLVKRGIHFADFRQLHEVTRSQFEEFNSPDSLQTALDFYHSQGIVYCFSSNYLGINETLVILDQMWFMNYFYRICDAFKVMSDEERESFFTGIFKEDIFDKIWKDGKDHKMMLIGCLERLDIICELSPYVGAEEQPDVAASALQSKMYIFPWITQTLPENLNGVGLEYDLSDENSLQLIIDFNGLLPIGLFSRFSVRLCRWSWNQGWGRRPEVCHSETRIAVDFDHDLLIKVKLDKSIFQLFIIKIYEGIQQNDQETVSSGPTPNICVKVRHLVETELEIIQNSFYRRVTYALFVPCPCDLVCVEHGVHGCHQEDCVHYLSLNECLSNKVVECDYRQVRTNFVQKYFPQASFYSAGANNLIAEHHLNEPSSSNMYDMVAGWETIFNMEPTWMKEASKMLFANPGRDWVALAKRLGYSDRDVSRLVDEVTPALALLRDWYESNGRTRYCIDVLLSCLRMISREDIVNMIEADVEPDGSAPPIFISYQWDSQELVLDLRRRLELSGFPCWMDVGLLGGGDSLYGKIYEGISRAKVIVCCLTPRYVASRLCTREVTLADVLHKPILPIMLEPTPWPPPGPMAVIMSSLVYVDLCNIGGHGGIGKRGDSETRFRDILERIARYLSGYVDVPLVSRNFPLLDLFTPVRESTPPVVALQQQGSEQSETQSTEEPQASESINNATSEVG</sequence>
<dbReference type="PANTHER" id="PTHR47508">
    <property type="entry name" value="SAM DOMAIN-CONTAINING PROTEIN-RELATED"/>
    <property type="match status" value="1"/>
</dbReference>
<dbReference type="OrthoDB" id="6078042at2759"/>
<evidence type="ECO:0000313" key="7">
    <source>
        <dbReference type="Proteomes" id="UP000285301"/>
    </source>
</evidence>